<proteinExistence type="predicted"/>
<dbReference type="PANTHER" id="PTHR33116">
    <property type="entry name" value="REVERSE TRANSCRIPTASE ZINC-BINDING DOMAIN-CONTAINING PROTEIN-RELATED-RELATED"/>
    <property type="match status" value="1"/>
</dbReference>
<gene>
    <name evidence="1" type="ORF">Tci_021965</name>
</gene>
<name>A0A6L2KMK8_TANCI</name>
<dbReference type="EMBL" id="BKCJ010002647">
    <property type="protein sequence ID" value="GEU49987.1"/>
    <property type="molecule type" value="Genomic_DNA"/>
</dbReference>
<sequence length="137" mass="15421">MKEIREVRGSSQGLNVTLNEAVSRGNFKGVKIGHDDIPVSHLQYADDTLVFGEWSLPNAKNLMRIFKCVQNAYGLKINHLKTKSYGVGVRNDEIERLANRIGVSPGFLPFTYLRLSVGVNMKKIVCWNGIVEKMKKN</sequence>
<reference evidence="1" key="1">
    <citation type="journal article" date="2019" name="Sci. Rep.">
        <title>Draft genome of Tanacetum cinerariifolium, the natural source of mosquito coil.</title>
        <authorList>
            <person name="Yamashiro T."/>
            <person name="Shiraishi A."/>
            <person name="Satake H."/>
            <person name="Nakayama K."/>
        </authorList>
    </citation>
    <scope>NUCLEOTIDE SEQUENCE</scope>
</reference>
<comment type="caution">
    <text evidence="1">The sequence shown here is derived from an EMBL/GenBank/DDBJ whole genome shotgun (WGS) entry which is preliminary data.</text>
</comment>
<evidence type="ECO:0000313" key="1">
    <source>
        <dbReference type="EMBL" id="GEU49987.1"/>
    </source>
</evidence>
<evidence type="ECO:0008006" key="2">
    <source>
        <dbReference type="Google" id="ProtNLM"/>
    </source>
</evidence>
<dbReference type="AlphaFoldDB" id="A0A6L2KMK8"/>
<accession>A0A6L2KMK8</accession>
<dbReference type="PANTHER" id="PTHR33116:SF78">
    <property type="entry name" value="OS12G0587133 PROTEIN"/>
    <property type="match status" value="1"/>
</dbReference>
<protein>
    <recommendedName>
        <fullName evidence="2">RNA-directed DNA polymerase, eukaryota, reverse transcriptase zinc-binding domain protein</fullName>
    </recommendedName>
</protein>
<organism evidence="1">
    <name type="scientific">Tanacetum cinerariifolium</name>
    <name type="common">Dalmatian daisy</name>
    <name type="synonym">Chrysanthemum cinerariifolium</name>
    <dbReference type="NCBI Taxonomy" id="118510"/>
    <lineage>
        <taxon>Eukaryota</taxon>
        <taxon>Viridiplantae</taxon>
        <taxon>Streptophyta</taxon>
        <taxon>Embryophyta</taxon>
        <taxon>Tracheophyta</taxon>
        <taxon>Spermatophyta</taxon>
        <taxon>Magnoliopsida</taxon>
        <taxon>eudicotyledons</taxon>
        <taxon>Gunneridae</taxon>
        <taxon>Pentapetalae</taxon>
        <taxon>asterids</taxon>
        <taxon>campanulids</taxon>
        <taxon>Asterales</taxon>
        <taxon>Asteraceae</taxon>
        <taxon>Asteroideae</taxon>
        <taxon>Anthemideae</taxon>
        <taxon>Anthemidinae</taxon>
        <taxon>Tanacetum</taxon>
    </lineage>
</organism>